<evidence type="ECO:0000313" key="2">
    <source>
        <dbReference type="EMBL" id="ETN69815.1"/>
    </source>
</evidence>
<dbReference type="OrthoDB" id="275301at2759"/>
<dbReference type="EMBL" id="KI669047">
    <property type="protein sequence ID" value="ETN69815.1"/>
    <property type="molecule type" value="Genomic_DNA"/>
</dbReference>
<proteinExistence type="predicted"/>
<organism evidence="2 3">
    <name type="scientific">Necator americanus</name>
    <name type="common">Human hookworm</name>
    <dbReference type="NCBI Taxonomy" id="51031"/>
    <lineage>
        <taxon>Eukaryota</taxon>
        <taxon>Metazoa</taxon>
        <taxon>Ecdysozoa</taxon>
        <taxon>Nematoda</taxon>
        <taxon>Chromadorea</taxon>
        <taxon>Rhabditida</taxon>
        <taxon>Rhabditina</taxon>
        <taxon>Rhabditomorpha</taxon>
        <taxon>Strongyloidea</taxon>
        <taxon>Ancylostomatidae</taxon>
        <taxon>Bunostominae</taxon>
        <taxon>Necator</taxon>
    </lineage>
</organism>
<dbReference type="KEGG" id="nai:NECAME_15075"/>
<reference evidence="3" key="1">
    <citation type="journal article" date="2014" name="Nat. Genet.">
        <title>Genome of the human hookworm Necator americanus.</title>
        <authorList>
            <person name="Tang Y.T."/>
            <person name="Gao X."/>
            <person name="Rosa B.A."/>
            <person name="Abubucker S."/>
            <person name="Hallsworth-Pepin K."/>
            <person name="Martin J."/>
            <person name="Tyagi R."/>
            <person name="Heizer E."/>
            <person name="Zhang X."/>
            <person name="Bhonagiri-Palsikar V."/>
            <person name="Minx P."/>
            <person name="Warren W.C."/>
            <person name="Wang Q."/>
            <person name="Zhan B."/>
            <person name="Hotez P.J."/>
            <person name="Sternberg P.W."/>
            <person name="Dougall A."/>
            <person name="Gaze S.T."/>
            <person name="Mulvenna J."/>
            <person name="Sotillo J."/>
            <person name="Ranganathan S."/>
            <person name="Rabelo E.M."/>
            <person name="Wilson R.K."/>
            <person name="Felgner P.L."/>
            <person name="Bethony J."/>
            <person name="Hawdon J.M."/>
            <person name="Gasser R.B."/>
            <person name="Loukas A."/>
            <person name="Mitreva M."/>
        </authorList>
    </citation>
    <scope>NUCLEOTIDE SEQUENCE [LARGE SCALE GENOMIC DNA]</scope>
</reference>
<name>W2SJP6_NECAM</name>
<evidence type="ECO:0008006" key="4">
    <source>
        <dbReference type="Google" id="ProtNLM"/>
    </source>
</evidence>
<gene>
    <name evidence="2" type="ORF">NECAME_15075</name>
</gene>
<protein>
    <recommendedName>
        <fullName evidence="4">SAM domain-containing protein</fullName>
    </recommendedName>
</protein>
<dbReference type="STRING" id="51031.W2SJP6"/>
<evidence type="ECO:0000313" key="3">
    <source>
        <dbReference type="Proteomes" id="UP000053676"/>
    </source>
</evidence>
<feature type="region of interest" description="Disordered" evidence="1">
    <location>
        <begin position="1"/>
        <end position="29"/>
    </location>
</feature>
<dbReference type="SUPFAM" id="SSF47769">
    <property type="entry name" value="SAM/Pointed domain"/>
    <property type="match status" value="1"/>
</dbReference>
<dbReference type="Proteomes" id="UP000053676">
    <property type="component" value="Unassembled WGS sequence"/>
</dbReference>
<dbReference type="AlphaFoldDB" id="W2SJP6"/>
<evidence type="ECO:0000256" key="1">
    <source>
        <dbReference type="SAM" id="MobiDB-lite"/>
    </source>
</evidence>
<sequence>MNNGLMSRNAGTGTSPTHKNHKIAVNHPMDGHLSRSTEELIGWLRSLEVDDRSIRLIVAEQYTKQDIFEYVTREELLALGVAGGASCRIWRVVSEARERARRAPVFLSPMRSRDDSLDDYHSSIADEMYTVAELT</sequence>
<dbReference type="InterPro" id="IPR013761">
    <property type="entry name" value="SAM/pointed_sf"/>
</dbReference>
<keyword evidence="3" id="KW-1185">Reference proteome</keyword>
<accession>W2SJP6</accession>
<feature type="compositionally biased region" description="Polar residues" evidence="1">
    <location>
        <begin position="1"/>
        <end position="17"/>
    </location>
</feature>